<dbReference type="InterPro" id="IPR036273">
    <property type="entry name" value="CRAL/TRIO_N_dom_sf"/>
</dbReference>
<dbReference type="InterPro" id="IPR001251">
    <property type="entry name" value="CRAL-TRIO_dom"/>
</dbReference>
<dbReference type="PANTHER" id="PTHR10174:SF222">
    <property type="entry name" value="GH10083P-RELATED"/>
    <property type="match status" value="1"/>
</dbReference>
<dbReference type="EnsemblMetazoa" id="XM_019914384.1">
    <property type="protein sequence ID" value="XP_019769943.1"/>
    <property type="gene ID" value="LOC109544285"/>
</dbReference>
<dbReference type="GO" id="GO:1902936">
    <property type="term" value="F:phosphatidylinositol bisphosphate binding"/>
    <property type="evidence" value="ECO:0007669"/>
    <property type="project" value="TreeGrafter"/>
</dbReference>
<reference evidence="3" key="1">
    <citation type="journal article" date="2013" name="Genome Biol.">
        <title>Draft genome of the mountain pine beetle, Dendroctonus ponderosae Hopkins, a major forest pest.</title>
        <authorList>
            <person name="Keeling C.I."/>
            <person name="Yuen M.M."/>
            <person name="Liao N.Y."/>
            <person name="Docking T.R."/>
            <person name="Chan S.K."/>
            <person name="Taylor G.A."/>
            <person name="Palmquist D.L."/>
            <person name="Jackman S.D."/>
            <person name="Nguyen A."/>
            <person name="Li M."/>
            <person name="Henderson H."/>
            <person name="Janes J.K."/>
            <person name="Zhao Y."/>
            <person name="Pandoh P."/>
            <person name="Moore R."/>
            <person name="Sperling F.A."/>
            <person name="Huber D.P."/>
            <person name="Birol I."/>
            <person name="Jones S.J."/>
            <person name="Bohlmann J."/>
        </authorList>
    </citation>
    <scope>NUCLEOTIDE SEQUENCE</scope>
</reference>
<dbReference type="Gene3D" id="3.40.525.10">
    <property type="entry name" value="CRAL-TRIO lipid binding domain"/>
    <property type="match status" value="1"/>
</dbReference>
<dbReference type="PANTHER" id="PTHR10174">
    <property type="entry name" value="ALPHA-TOCOPHEROL TRANSFER PROTEIN-RELATED"/>
    <property type="match status" value="1"/>
</dbReference>
<dbReference type="Pfam" id="PF00650">
    <property type="entry name" value="CRAL_TRIO"/>
    <property type="match status" value="1"/>
</dbReference>
<evidence type="ECO:0000313" key="2">
    <source>
        <dbReference type="EnsemblMetazoa" id="XP_019769944.1"/>
    </source>
</evidence>
<name>A0AAR5Q9N9_DENPD</name>
<feature type="domain" description="CRAL-TRIO" evidence="1">
    <location>
        <begin position="160"/>
        <end position="255"/>
    </location>
</feature>
<keyword evidence="3" id="KW-1185">Reference proteome</keyword>
<proteinExistence type="predicted"/>
<dbReference type="Proteomes" id="UP000019118">
    <property type="component" value="Unassembled WGS sequence"/>
</dbReference>
<evidence type="ECO:0000259" key="1">
    <source>
        <dbReference type="PROSITE" id="PS50191"/>
    </source>
</evidence>
<dbReference type="EnsemblMetazoa" id="XM_019914385.1">
    <property type="protein sequence ID" value="XP_019769944.1"/>
    <property type="gene ID" value="LOC109544285"/>
</dbReference>
<dbReference type="GeneID" id="109544285"/>
<dbReference type="GO" id="GO:0016020">
    <property type="term" value="C:membrane"/>
    <property type="evidence" value="ECO:0007669"/>
    <property type="project" value="TreeGrafter"/>
</dbReference>
<reference evidence="2" key="2">
    <citation type="submission" date="2024-08" db="UniProtKB">
        <authorList>
            <consortium name="EnsemblMetazoa"/>
        </authorList>
    </citation>
    <scope>IDENTIFICATION</scope>
</reference>
<organism evidence="2 3">
    <name type="scientific">Dendroctonus ponderosae</name>
    <name type="common">Mountain pine beetle</name>
    <dbReference type="NCBI Taxonomy" id="77166"/>
    <lineage>
        <taxon>Eukaryota</taxon>
        <taxon>Metazoa</taxon>
        <taxon>Ecdysozoa</taxon>
        <taxon>Arthropoda</taxon>
        <taxon>Hexapoda</taxon>
        <taxon>Insecta</taxon>
        <taxon>Pterygota</taxon>
        <taxon>Neoptera</taxon>
        <taxon>Endopterygota</taxon>
        <taxon>Coleoptera</taxon>
        <taxon>Polyphaga</taxon>
        <taxon>Cucujiformia</taxon>
        <taxon>Curculionidae</taxon>
        <taxon>Scolytinae</taxon>
        <taxon>Dendroctonus</taxon>
    </lineage>
</organism>
<accession>A0AAR5Q9N9</accession>
<dbReference type="KEGG" id="dpa:109544285"/>
<sequence>MSRLSSLMEVTEDEKRAILDHYSMTEEQFEENVKILRTWIKQSGHLPQEEDENKFRLVLLNCKMSMEKAKQCVEGYYRIRTRYAHEFFDKLIPNAKDYLQSKNLAKSVVMPKLTPDLCRITIFKLTDPEGLADDALIYHIPVFMITEMRLTKELCLSNIILIDFSSYSWKNLIKYTPTVNQKLVDMLISVNIRIHSLHFINVTGFMDHIMRVLKSFVPGKIVNKIIIHKSRESLWEYIPKECLPEDYGGTQKPLDEIYSDWCEQIEESEELFKKLLSAKSSAKFELDPSQQDVFGCGAEGSFRQLVLD</sequence>
<dbReference type="CDD" id="cd00170">
    <property type="entry name" value="SEC14"/>
    <property type="match status" value="1"/>
</dbReference>
<dbReference type="PROSITE" id="PS50191">
    <property type="entry name" value="CRAL_TRIO"/>
    <property type="match status" value="1"/>
</dbReference>
<evidence type="ECO:0000313" key="3">
    <source>
        <dbReference type="Proteomes" id="UP000019118"/>
    </source>
</evidence>
<dbReference type="AlphaFoldDB" id="A0AAR5Q9N9"/>
<dbReference type="InterPro" id="IPR036865">
    <property type="entry name" value="CRAL-TRIO_dom_sf"/>
</dbReference>
<protein>
    <recommendedName>
        <fullName evidence="1">CRAL-TRIO domain-containing protein</fullName>
    </recommendedName>
</protein>
<dbReference type="SUPFAM" id="SSF46938">
    <property type="entry name" value="CRAL/TRIO N-terminal domain"/>
    <property type="match status" value="1"/>
</dbReference>
<dbReference type="SUPFAM" id="SSF52087">
    <property type="entry name" value="CRAL/TRIO domain"/>
    <property type="match status" value="1"/>
</dbReference>